<keyword evidence="8 10" id="KW-0472">Membrane</keyword>
<keyword evidence="3 10" id="KW-0808">Transferase</keyword>
<evidence type="ECO:0000256" key="1">
    <source>
        <dbReference type="ARBA" id="ARBA00004447"/>
    </source>
</evidence>
<dbReference type="EMBL" id="JBBCAQ010000010">
    <property type="protein sequence ID" value="KAK7602172.1"/>
    <property type="molecule type" value="Genomic_DNA"/>
</dbReference>
<dbReference type="InterPro" id="IPR008428">
    <property type="entry name" value="Chond_GalNAc"/>
</dbReference>
<dbReference type="PANTHER" id="PTHR12369">
    <property type="entry name" value="CHONDROITIN SYNTHASE"/>
    <property type="match status" value="1"/>
</dbReference>
<dbReference type="SUPFAM" id="SSF53448">
    <property type="entry name" value="Nucleotide-diphospho-sugar transferases"/>
    <property type="match status" value="2"/>
</dbReference>
<proteinExistence type="inferred from homology"/>
<dbReference type="Gene3D" id="3.90.550.50">
    <property type="match status" value="1"/>
</dbReference>
<dbReference type="PANTHER" id="PTHR12369:SF11">
    <property type="entry name" value="HEXOSYLTRANSFERASE"/>
    <property type="match status" value="1"/>
</dbReference>
<dbReference type="FunFam" id="3.90.550.50:FF:000004">
    <property type="entry name" value="Hexosyltransferase"/>
    <property type="match status" value="1"/>
</dbReference>
<evidence type="ECO:0000256" key="9">
    <source>
        <dbReference type="ARBA" id="ARBA00023180"/>
    </source>
</evidence>
<evidence type="ECO:0000256" key="2">
    <source>
        <dbReference type="ARBA" id="ARBA00009239"/>
    </source>
</evidence>
<dbReference type="InterPro" id="IPR029044">
    <property type="entry name" value="Nucleotide-diphossugar_trans"/>
</dbReference>
<evidence type="ECO:0000256" key="5">
    <source>
        <dbReference type="ARBA" id="ARBA00022968"/>
    </source>
</evidence>
<evidence type="ECO:0000256" key="7">
    <source>
        <dbReference type="ARBA" id="ARBA00023034"/>
    </source>
</evidence>
<name>A0AAN9TQQ6_9HEMI</name>
<evidence type="ECO:0000313" key="11">
    <source>
        <dbReference type="EMBL" id="KAK7602172.1"/>
    </source>
</evidence>
<keyword evidence="12" id="KW-1185">Reference proteome</keyword>
<dbReference type="Pfam" id="PF05679">
    <property type="entry name" value="CHGN"/>
    <property type="match status" value="1"/>
</dbReference>
<protein>
    <recommendedName>
        <fullName evidence="10">Hexosyltransferase</fullName>
        <ecNumber evidence="10">2.4.1.-</ecNumber>
    </recommendedName>
</protein>
<evidence type="ECO:0000256" key="10">
    <source>
        <dbReference type="RuleBase" id="RU364016"/>
    </source>
</evidence>
<keyword evidence="6 10" id="KW-1133">Transmembrane helix</keyword>
<keyword evidence="9" id="KW-0325">Glycoprotein</keyword>
<dbReference type="GO" id="GO:0032580">
    <property type="term" value="C:Golgi cisterna membrane"/>
    <property type="evidence" value="ECO:0007669"/>
    <property type="project" value="UniProtKB-SubCell"/>
</dbReference>
<evidence type="ECO:0000256" key="6">
    <source>
        <dbReference type="ARBA" id="ARBA00022989"/>
    </source>
</evidence>
<keyword evidence="7 10" id="KW-0333">Golgi apparatus</keyword>
<organism evidence="11 12">
    <name type="scientific">Parthenolecanium corni</name>
    <dbReference type="NCBI Taxonomy" id="536013"/>
    <lineage>
        <taxon>Eukaryota</taxon>
        <taxon>Metazoa</taxon>
        <taxon>Ecdysozoa</taxon>
        <taxon>Arthropoda</taxon>
        <taxon>Hexapoda</taxon>
        <taxon>Insecta</taxon>
        <taxon>Pterygota</taxon>
        <taxon>Neoptera</taxon>
        <taxon>Paraneoptera</taxon>
        <taxon>Hemiptera</taxon>
        <taxon>Sternorrhyncha</taxon>
        <taxon>Coccoidea</taxon>
        <taxon>Coccidae</taxon>
        <taxon>Parthenolecanium</taxon>
    </lineage>
</organism>
<evidence type="ECO:0000313" key="12">
    <source>
        <dbReference type="Proteomes" id="UP001367676"/>
    </source>
</evidence>
<gene>
    <name evidence="11" type="ORF">V9T40_009613</name>
</gene>
<keyword evidence="5 10" id="KW-0735">Signal-anchor</keyword>
<dbReference type="Proteomes" id="UP001367676">
    <property type="component" value="Unassembled WGS sequence"/>
</dbReference>
<dbReference type="Gene3D" id="3.90.550.10">
    <property type="entry name" value="Spore Coat Polysaccharide Biosynthesis Protein SpsA, Chain A"/>
    <property type="match status" value="1"/>
</dbReference>
<dbReference type="EC" id="2.4.1.-" evidence="10"/>
<evidence type="ECO:0000256" key="8">
    <source>
        <dbReference type="ARBA" id="ARBA00023136"/>
    </source>
</evidence>
<keyword evidence="4 10" id="KW-0812">Transmembrane</keyword>
<evidence type="ECO:0000256" key="3">
    <source>
        <dbReference type="ARBA" id="ARBA00022679"/>
    </source>
</evidence>
<comment type="subcellular location">
    <subcellularLocation>
        <location evidence="1 10">Golgi apparatus</location>
        <location evidence="1 10">Golgi stack membrane</location>
        <topology evidence="1 10">Single-pass type II membrane protein</topology>
    </subcellularLocation>
</comment>
<dbReference type="AlphaFoldDB" id="A0AAN9TQQ6"/>
<comment type="similarity">
    <text evidence="2 10">Belongs to the chondroitin N-acetylgalactosaminyltransferase family.</text>
</comment>
<reference evidence="11 12" key="1">
    <citation type="submission" date="2024-03" db="EMBL/GenBank/DDBJ databases">
        <title>Adaptation during the transition from Ophiocordyceps entomopathogen to insect associate is accompanied by gene loss and intensified selection.</title>
        <authorList>
            <person name="Ward C.M."/>
            <person name="Onetto C.A."/>
            <person name="Borneman A.R."/>
        </authorList>
    </citation>
    <scope>NUCLEOTIDE SEQUENCE [LARGE SCALE GENOMIC DNA]</scope>
    <source>
        <strain evidence="11">AWRI1</strain>
        <tissue evidence="11">Single Adult Female</tissue>
    </source>
</reference>
<evidence type="ECO:0000256" key="4">
    <source>
        <dbReference type="ARBA" id="ARBA00022692"/>
    </source>
</evidence>
<accession>A0AAN9TQQ6</accession>
<dbReference type="InterPro" id="IPR051227">
    <property type="entry name" value="CS_glycosyltransferase"/>
</dbReference>
<dbReference type="GO" id="GO:0047238">
    <property type="term" value="F:glucuronosyl-N-acetylgalactosaminyl-proteoglycan 4-beta-N-acetylgalactosaminyltransferase activity"/>
    <property type="evidence" value="ECO:0007669"/>
    <property type="project" value="TreeGrafter"/>
</dbReference>
<comment type="caution">
    <text evidence="11">The sequence shown here is derived from an EMBL/GenBank/DDBJ whole genome shotgun (WGS) entry which is preliminary data.</text>
</comment>
<feature type="transmembrane region" description="Helical" evidence="10">
    <location>
        <begin position="20"/>
        <end position="38"/>
    </location>
</feature>
<sequence>MKKLTSVCKHAHLSKSKRRVLHFLGAFLVGLLVARIFYPQSSRYQALLCDPYGQITINNASDMDCTDCDHLASLENFRVSSMGTKGPSSSSKKLLFVGVMTAQKYLDTRAAAVYETWGKEINGDVAFFASETAQAPSKARHLPLVRLKDVDDSYPPQKKSFYMLQYMWRVLGDRYEWFMRADDDVYIRPDKMERFLRSINSSKAHFIGQAGRGNQEEFGLLSLEYDENFCMGGPGIIFSRETLRRIVPYVQTCLRNLYTTHEDVELGRCVQRFARISCTWSYEMQSIFYHNFSGGQAFTESLKTKEVHNAITLHPIKKHQHMYRLHNYMRGLEIRELQQRKVSLYRDLYSLGSVSHFNFNKNTVVDVLSQKKHFSNLVSKADYFGKPPSCNKYRPRSVDDVLPWDFISRSIYSSANLNPRRKLETHLKEGLDDIIRELIRSSNSYSRERGRVIEFQQILYGYYQLNPLYGPSYILDVLLTFKKYRGKKMTVPVRKHAYVQQQFASIEVREITSHGYTEKTEPNLDLYQRNNFKNNHENQQLSPTNVQINMVVPLSGKLDAFIRFMNTFEEICVRGPDKNLVLLVVLFAKIGSIEFNQTLAIVNGLKAQYPGETVNVDLLHVDQPFSRAKALDLGMQRVTMEELLFFIDVDMIWNAETLQRVRLNTGLQKSVYFPVVFSDFDPSVMSALGKKSTDKSFNAAERDGYWRLFGFGIVSAYKTDILEAGGFDTSIVGWGKEDVDLFDKFVQHNENISIFRSPDPNLVHIFHIVDCDNALDEARLTMCHNTRSETYGSVNQLASLIYHYKTSIFQYVLSKNSVNLGDNN</sequence>